<comment type="caution">
    <text evidence="1">The sequence shown here is derived from an EMBL/GenBank/DDBJ whole genome shotgun (WGS) entry which is preliminary data.</text>
</comment>
<accession>A0A832WPP3</accession>
<dbReference type="PANTHER" id="PTHR43169:SF4">
    <property type="entry name" value="ATPASE, PP-LOOP SUPERFAMILY-RELATED"/>
    <property type="match status" value="1"/>
</dbReference>
<sequence>MRPFLSRLRALISYIKKTYDRVAVAYSGGTDSSVLLYAAVKALGRKNVVACTACLPYVVNVCPPTPMDVKQIRIRPDVEDVLREGRDEHPCYLCKRAIYEAIHETIGGVDGVLDGTNVSELTRGRPGLRALYELDVDVPMIKCGLGDQTTSVLAAYLNLRARSGACSLVLSPEWPDVEVNDPGKLNRTARLRKPQSERWSLSECLEFTIHAPLPERRRERYECVRRGDALVFRVLSGKVTEALASYFRECWNV</sequence>
<evidence type="ECO:0000313" key="1">
    <source>
        <dbReference type="EMBL" id="HII70789.1"/>
    </source>
</evidence>
<keyword evidence="1" id="KW-0808">Transferase</keyword>
<gene>
    <name evidence="1" type="ORF">HA336_06105</name>
</gene>
<evidence type="ECO:0000313" key="2">
    <source>
        <dbReference type="Proteomes" id="UP000619545"/>
    </source>
</evidence>
<dbReference type="InterPro" id="IPR014729">
    <property type="entry name" value="Rossmann-like_a/b/a_fold"/>
</dbReference>
<dbReference type="PIRSF" id="PIRSF006661">
    <property type="entry name" value="PP-lp_UCP006661"/>
    <property type="match status" value="1"/>
</dbReference>
<dbReference type="CDD" id="cd01990">
    <property type="entry name" value="LarE-like"/>
    <property type="match status" value="1"/>
</dbReference>
<dbReference type="InterPro" id="IPR005232">
    <property type="entry name" value="LarE"/>
</dbReference>
<organism evidence="1 2">
    <name type="scientific">Methanopyrus kandleri</name>
    <dbReference type="NCBI Taxonomy" id="2320"/>
    <lineage>
        <taxon>Archaea</taxon>
        <taxon>Methanobacteriati</taxon>
        <taxon>Methanobacteriota</taxon>
        <taxon>Methanomada group</taxon>
        <taxon>Methanopyri</taxon>
        <taxon>Methanopyrales</taxon>
        <taxon>Methanopyraceae</taxon>
        <taxon>Methanopyrus</taxon>
    </lineage>
</organism>
<dbReference type="InterPro" id="IPR052188">
    <property type="entry name" value="Ni-pincer_cofactor_biosynth"/>
</dbReference>
<reference evidence="1" key="1">
    <citation type="journal article" date="2020" name="bioRxiv">
        <title>A rank-normalized archaeal taxonomy based on genome phylogeny resolves widespread incomplete and uneven classifications.</title>
        <authorList>
            <person name="Rinke C."/>
            <person name="Chuvochina M."/>
            <person name="Mussig A.J."/>
            <person name="Chaumeil P.-A."/>
            <person name="Waite D.W."/>
            <person name="Whitman W.B."/>
            <person name="Parks D.H."/>
            <person name="Hugenholtz P."/>
        </authorList>
    </citation>
    <scope>NUCLEOTIDE SEQUENCE</scope>
    <source>
        <strain evidence="1">UBA8853</strain>
    </source>
</reference>
<dbReference type="Proteomes" id="UP000619545">
    <property type="component" value="Unassembled WGS sequence"/>
</dbReference>
<dbReference type="EMBL" id="DUJS01000004">
    <property type="protein sequence ID" value="HII70789.1"/>
    <property type="molecule type" value="Genomic_DNA"/>
</dbReference>
<dbReference type="GO" id="GO:0016783">
    <property type="term" value="F:sulfurtransferase activity"/>
    <property type="evidence" value="ECO:0007669"/>
    <property type="project" value="InterPro"/>
</dbReference>
<dbReference type="AlphaFoldDB" id="A0A832WPP3"/>
<protein>
    <submittedName>
        <fullName evidence="1">ATP-dependent sacrificial sulfur transferase LarE</fullName>
    </submittedName>
</protein>
<dbReference type="GeneID" id="1477374"/>
<name>A0A832WPP3_9EURY</name>
<proteinExistence type="predicted"/>
<dbReference type="PANTHER" id="PTHR43169">
    <property type="entry name" value="EXSB FAMILY PROTEIN"/>
    <property type="match status" value="1"/>
</dbReference>
<dbReference type="SUPFAM" id="SSF52402">
    <property type="entry name" value="Adenine nucleotide alpha hydrolases-like"/>
    <property type="match status" value="1"/>
</dbReference>
<dbReference type="RefSeq" id="WP_011018443.1">
    <property type="nucleotide sequence ID" value="NZ_DUJS01000004.1"/>
</dbReference>
<dbReference type="Gene3D" id="3.40.50.620">
    <property type="entry name" value="HUPs"/>
    <property type="match status" value="1"/>
</dbReference>